<dbReference type="Gene3D" id="1.20.120.330">
    <property type="entry name" value="Nucleotidyltransferases domain 2"/>
    <property type="match status" value="1"/>
</dbReference>
<sequence length="131" mass="15445">MDEALKRQALEWFERGRRDIETAQLLFDERGYTDSIAYHIQQAIEKSLKGYLVLHGRKPPKIHELDTLLKHIQAFDNSFDDFMDLCEKSSRYYIEDRYPPGPPAEYSYEEIKADLDEAWTLISTIRKKTGD</sequence>
<evidence type="ECO:0000259" key="1">
    <source>
        <dbReference type="PROSITE" id="PS50910"/>
    </source>
</evidence>
<gene>
    <name evidence="2" type="ORF">C4532_02885</name>
</gene>
<evidence type="ECO:0000313" key="2">
    <source>
        <dbReference type="EMBL" id="RJP74281.1"/>
    </source>
</evidence>
<accession>A0A419F792</accession>
<dbReference type="AlphaFoldDB" id="A0A419F792"/>
<dbReference type="Proteomes" id="UP000285961">
    <property type="component" value="Unassembled WGS sequence"/>
</dbReference>
<dbReference type="SMART" id="SM00748">
    <property type="entry name" value="HEPN"/>
    <property type="match status" value="1"/>
</dbReference>
<proteinExistence type="predicted"/>
<dbReference type="InterPro" id="IPR007842">
    <property type="entry name" value="HEPN_dom"/>
</dbReference>
<dbReference type="PROSITE" id="PS50910">
    <property type="entry name" value="HEPN"/>
    <property type="match status" value="1"/>
</dbReference>
<dbReference type="EMBL" id="QZKI01000017">
    <property type="protein sequence ID" value="RJP74281.1"/>
    <property type="molecule type" value="Genomic_DNA"/>
</dbReference>
<protein>
    <submittedName>
        <fullName evidence="2">HEPN domain-containing protein</fullName>
    </submittedName>
</protein>
<dbReference type="SUPFAM" id="SSF81593">
    <property type="entry name" value="Nucleotidyltransferase substrate binding subunit/domain"/>
    <property type="match status" value="1"/>
</dbReference>
<feature type="domain" description="HEPN" evidence="1">
    <location>
        <begin position="13"/>
        <end position="121"/>
    </location>
</feature>
<reference evidence="2 3" key="1">
    <citation type="journal article" date="2017" name="ISME J.">
        <title>Energy and carbon metabolisms in a deep terrestrial subsurface fluid microbial community.</title>
        <authorList>
            <person name="Momper L."/>
            <person name="Jungbluth S.P."/>
            <person name="Lee M.D."/>
            <person name="Amend J.P."/>
        </authorList>
    </citation>
    <scope>NUCLEOTIDE SEQUENCE [LARGE SCALE GENOMIC DNA]</scope>
    <source>
        <strain evidence="2">SURF_17</strain>
    </source>
</reference>
<organism evidence="2 3">
    <name type="scientific">Candidatus Abyssobacteria bacterium SURF_17</name>
    <dbReference type="NCBI Taxonomy" id="2093361"/>
    <lineage>
        <taxon>Bacteria</taxon>
        <taxon>Pseudomonadati</taxon>
        <taxon>Candidatus Hydrogenedentota</taxon>
        <taxon>Candidatus Abyssobacteria</taxon>
    </lineage>
</organism>
<name>A0A419F792_9BACT</name>
<comment type="caution">
    <text evidence="2">The sequence shown here is derived from an EMBL/GenBank/DDBJ whole genome shotgun (WGS) entry which is preliminary data.</text>
</comment>
<dbReference type="Pfam" id="PF05168">
    <property type="entry name" value="HEPN"/>
    <property type="match status" value="1"/>
</dbReference>
<evidence type="ECO:0000313" key="3">
    <source>
        <dbReference type="Proteomes" id="UP000285961"/>
    </source>
</evidence>